<reference evidence="1" key="2">
    <citation type="submission" date="2025-08" db="UniProtKB">
        <authorList>
            <consortium name="Ensembl"/>
        </authorList>
    </citation>
    <scope>IDENTIFICATION</scope>
</reference>
<accession>A0A2I3HRL1</accession>
<proteinExistence type="predicted"/>
<name>A0A2I3HRL1_NOMLE</name>
<reference evidence="1" key="3">
    <citation type="submission" date="2025-09" db="UniProtKB">
        <authorList>
            <consortium name="Ensembl"/>
        </authorList>
    </citation>
    <scope>IDENTIFICATION</scope>
</reference>
<dbReference type="Ensembl" id="ENSNLET00000033303.1">
    <property type="protein sequence ID" value="ENSNLEP00000046249.1"/>
    <property type="gene ID" value="ENSNLEG00000027266.1"/>
</dbReference>
<dbReference type="Proteomes" id="UP000001073">
    <property type="component" value="Chromosome 22a"/>
</dbReference>
<evidence type="ECO:0000313" key="1">
    <source>
        <dbReference type="Ensembl" id="ENSNLEP00000046249.1"/>
    </source>
</evidence>
<reference evidence="1 2" key="1">
    <citation type="submission" date="2012-10" db="EMBL/GenBank/DDBJ databases">
        <authorList>
            <consortium name="Gibbon Genome Sequencing Consortium"/>
        </authorList>
    </citation>
    <scope>NUCLEOTIDE SEQUENCE [LARGE SCALE GENOMIC DNA]</scope>
</reference>
<dbReference type="InParanoid" id="A0A2I3HRL1"/>
<keyword evidence="2" id="KW-1185">Reference proteome</keyword>
<dbReference type="EMBL" id="ADFV01193374">
    <property type="status" value="NOT_ANNOTATED_CDS"/>
    <property type="molecule type" value="Genomic_DNA"/>
</dbReference>
<protein>
    <submittedName>
        <fullName evidence="1">Uncharacterized protein</fullName>
    </submittedName>
</protein>
<evidence type="ECO:0000313" key="2">
    <source>
        <dbReference type="Proteomes" id="UP000001073"/>
    </source>
</evidence>
<sequence length="66" mass="6768">MGLLGCHPNHMLLLGGHPSSPIGGLWKSGCLSGPWMLLQGRHIPAVTLAGSAPDTAACEQAGLPRE</sequence>
<organism evidence="1 2">
    <name type="scientific">Nomascus leucogenys</name>
    <name type="common">Northern white-cheeked gibbon</name>
    <name type="synonym">Hylobates leucogenys</name>
    <dbReference type="NCBI Taxonomy" id="61853"/>
    <lineage>
        <taxon>Eukaryota</taxon>
        <taxon>Metazoa</taxon>
        <taxon>Chordata</taxon>
        <taxon>Craniata</taxon>
        <taxon>Vertebrata</taxon>
        <taxon>Euteleostomi</taxon>
        <taxon>Mammalia</taxon>
        <taxon>Eutheria</taxon>
        <taxon>Euarchontoglires</taxon>
        <taxon>Primates</taxon>
        <taxon>Haplorrhini</taxon>
        <taxon>Catarrhini</taxon>
        <taxon>Hylobatidae</taxon>
        <taxon>Nomascus</taxon>
    </lineage>
</organism>
<dbReference type="AlphaFoldDB" id="A0A2I3HRL1"/>